<evidence type="ECO:0000313" key="10">
    <source>
        <dbReference type="EMBL" id="CAL4071478.1"/>
    </source>
</evidence>
<comment type="caution">
    <text evidence="10">The sequence shown here is derived from an EMBL/GenBank/DDBJ whole genome shotgun (WGS) entry which is preliminary data.</text>
</comment>
<feature type="transmembrane region" description="Helical" evidence="9">
    <location>
        <begin position="60"/>
        <end position="81"/>
    </location>
</feature>
<comment type="similarity">
    <text evidence="3 9">Belongs to the riboflavin transporter family.</text>
</comment>
<evidence type="ECO:0000256" key="9">
    <source>
        <dbReference type="RuleBase" id="RU368035"/>
    </source>
</evidence>
<feature type="transmembrane region" description="Helical" evidence="9">
    <location>
        <begin position="155"/>
        <end position="177"/>
    </location>
</feature>
<keyword evidence="8 9" id="KW-0472">Membrane</keyword>
<evidence type="ECO:0000256" key="3">
    <source>
        <dbReference type="ARBA" id="ARBA00006366"/>
    </source>
</evidence>
<accession>A0AAV2Q9A6</accession>
<comment type="subcellular location">
    <subcellularLocation>
        <location evidence="2 9">Cell membrane</location>
        <topology evidence="2 9">Multi-pass membrane protein</topology>
    </subcellularLocation>
</comment>
<keyword evidence="5 9" id="KW-1003">Cell membrane</keyword>
<evidence type="ECO:0000256" key="1">
    <source>
        <dbReference type="ARBA" id="ARBA00000215"/>
    </source>
</evidence>
<feature type="non-terminal residue" evidence="10">
    <location>
        <position position="1"/>
    </location>
</feature>
<comment type="function">
    <text evidence="9">Plasma membrane transporter mediating the uptake by cells of the water soluble vitamin B2/riboflavin that plays a key role in biochemical oxidation-reduction reactions of the carbohydrate, lipid, and amino acid metabolism.</text>
</comment>
<dbReference type="GO" id="GO:0032217">
    <property type="term" value="F:riboflavin transmembrane transporter activity"/>
    <property type="evidence" value="ECO:0007669"/>
    <property type="project" value="UniProtKB-UniRule"/>
</dbReference>
<dbReference type="PANTHER" id="PTHR12929:SF10">
    <property type="entry name" value="RIBOFLAVIN TRANSPORTER"/>
    <property type="match status" value="1"/>
</dbReference>
<name>A0AAV2Q9A6_MEGNR</name>
<reference evidence="10 11" key="1">
    <citation type="submission" date="2024-05" db="EMBL/GenBank/DDBJ databases">
        <authorList>
            <person name="Wallberg A."/>
        </authorList>
    </citation>
    <scope>NUCLEOTIDE SEQUENCE [LARGE SCALE GENOMIC DNA]</scope>
</reference>
<protein>
    <recommendedName>
        <fullName evidence="9">Riboflavin transporter</fullName>
    </recommendedName>
</protein>
<dbReference type="PANTHER" id="PTHR12929">
    <property type="entry name" value="SOLUTE CARRIER FAMILY 52"/>
    <property type="match status" value="1"/>
</dbReference>
<comment type="caution">
    <text evidence="9">Lacks conserved residue(s) required for the propagation of feature annotation.</text>
</comment>
<evidence type="ECO:0000256" key="6">
    <source>
        <dbReference type="ARBA" id="ARBA00022692"/>
    </source>
</evidence>
<proteinExistence type="inferred from homology"/>
<sequence length="318" mass="34536">DESSPLIEGPLSSLRVRMSGGHPLVYVLAAAFGISSWISINGLWVELPLLVANLPEGWSLPSYLVIIMQIGNLGPLIYTLVSSITPRISPAKVIYVVLSIGCFTSILLPLLWQEKSVIGGNVHSTVLLVLVGMLSLTDCTSTVLFMPYMAVWRKLYLPAFLIGEGLSGLIPGLVALIQGVGGNPSCQNVTDNNTSTGWHLEPMPLDPLFSVTDFFFFLLAMMITSFLAFIALERFSMIQGERASTSTEDIIQTSHSDENLVDAVKPMVKNSMPRRVYWTMLIGLGFVCMLTNGVLPSIQSYSCGPYGNTAYHLAVTLA</sequence>
<feature type="transmembrane region" description="Helical" evidence="9">
    <location>
        <begin position="214"/>
        <end position="232"/>
    </location>
</feature>
<feature type="transmembrane region" description="Helical" evidence="9">
    <location>
        <begin position="276"/>
        <end position="295"/>
    </location>
</feature>
<keyword evidence="6 9" id="KW-0812">Transmembrane</keyword>
<keyword evidence="4 9" id="KW-0813">Transport</keyword>
<evidence type="ECO:0000313" key="11">
    <source>
        <dbReference type="Proteomes" id="UP001497623"/>
    </source>
</evidence>
<evidence type="ECO:0000256" key="2">
    <source>
        <dbReference type="ARBA" id="ARBA00004651"/>
    </source>
</evidence>
<evidence type="ECO:0000256" key="7">
    <source>
        <dbReference type="ARBA" id="ARBA00022989"/>
    </source>
</evidence>
<keyword evidence="11" id="KW-1185">Reference proteome</keyword>
<dbReference type="InterPro" id="IPR009357">
    <property type="entry name" value="Riboflavin_transptr"/>
</dbReference>
<evidence type="ECO:0000256" key="5">
    <source>
        <dbReference type="ARBA" id="ARBA00022475"/>
    </source>
</evidence>
<dbReference type="AlphaFoldDB" id="A0AAV2Q9A6"/>
<dbReference type="Proteomes" id="UP001497623">
    <property type="component" value="Unassembled WGS sequence"/>
</dbReference>
<dbReference type="EMBL" id="CAXKWB010004000">
    <property type="protein sequence ID" value="CAL4071478.1"/>
    <property type="molecule type" value="Genomic_DNA"/>
</dbReference>
<organism evidence="10 11">
    <name type="scientific">Meganyctiphanes norvegica</name>
    <name type="common">Northern krill</name>
    <name type="synonym">Thysanopoda norvegica</name>
    <dbReference type="NCBI Taxonomy" id="48144"/>
    <lineage>
        <taxon>Eukaryota</taxon>
        <taxon>Metazoa</taxon>
        <taxon>Ecdysozoa</taxon>
        <taxon>Arthropoda</taxon>
        <taxon>Crustacea</taxon>
        <taxon>Multicrustacea</taxon>
        <taxon>Malacostraca</taxon>
        <taxon>Eumalacostraca</taxon>
        <taxon>Eucarida</taxon>
        <taxon>Euphausiacea</taxon>
        <taxon>Euphausiidae</taxon>
        <taxon>Meganyctiphanes</taxon>
    </lineage>
</organism>
<dbReference type="Pfam" id="PF06237">
    <property type="entry name" value="SLC52_ribofla_tr"/>
    <property type="match status" value="1"/>
</dbReference>
<evidence type="ECO:0000256" key="4">
    <source>
        <dbReference type="ARBA" id="ARBA00022448"/>
    </source>
</evidence>
<feature type="non-terminal residue" evidence="10">
    <location>
        <position position="318"/>
    </location>
</feature>
<comment type="catalytic activity">
    <reaction evidence="1 9">
        <text>riboflavin(in) = riboflavin(out)</text>
        <dbReference type="Rhea" id="RHEA:35015"/>
        <dbReference type="ChEBI" id="CHEBI:57986"/>
    </reaction>
</comment>
<feature type="transmembrane region" description="Helical" evidence="9">
    <location>
        <begin position="124"/>
        <end position="148"/>
    </location>
</feature>
<gene>
    <name evidence="10" type="ORF">MNOR_LOCUS8554</name>
</gene>
<feature type="transmembrane region" description="Helical" evidence="9">
    <location>
        <begin position="23"/>
        <end position="40"/>
    </location>
</feature>
<keyword evidence="7 9" id="KW-1133">Transmembrane helix</keyword>
<feature type="transmembrane region" description="Helical" evidence="9">
    <location>
        <begin position="93"/>
        <end position="112"/>
    </location>
</feature>
<evidence type="ECO:0000256" key="8">
    <source>
        <dbReference type="ARBA" id="ARBA00023136"/>
    </source>
</evidence>
<dbReference type="GO" id="GO:0005886">
    <property type="term" value="C:plasma membrane"/>
    <property type="evidence" value="ECO:0007669"/>
    <property type="project" value="UniProtKB-SubCell"/>
</dbReference>